<evidence type="ECO:0000313" key="1">
    <source>
        <dbReference type="EMBL" id="QGQ93727.1"/>
    </source>
</evidence>
<keyword evidence="1" id="KW-0378">Hydrolase</keyword>
<dbReference type="GO" id="GO:0006281">
    <property type="term" value="P:DNA repair"/>
    <property type="evidence" value="ECO:0007669"/>
    <property type="project" value="TreeGrafter"/>
</dbReference>
<organism evidence="1 2">
    <name type="scientific">Paenibacillus psychroresistens</name>
    <dbReference type="NCBI Taxonomy" id="1778678"/>
    <lineage>
        <taxon>Bacteria</taxon>
        <taxon>Bacillati</taxon>
        <taxon>Bacillota</taxon>
        <taxon>Bacilli</taxon>
        <taxon>Bacillales</taxon>
        <taxon>Paenibacillaceae</taxon>
        <taxon>Paenibacillus</taxon>
    </lineage>
</organism>
<dbReference type="GO" id="GO:0004427">
    <property type="term" value="F:inorganic diphosphate phosphatase activity"/>
    <property type="evidence" value="ECO:0007669"/>
    <property type="project" value="UniProtKB-EC"/>
</dbReference>
<dbReference type="Gene3D" id="1.10.150.240">
    <property type="entry name" value="Putative phosphatase, domain 2"/>
    <property type="match status" value="1"/>
</dbReference>
<dbReference type="NCBIfam" id="NF009804">
    <property type="entry name" value="PRK13288.1"/>
    <property type="match status" value="1"/>
</dbReference>
<dbReference type="PANTHER" id="PTHR43434">
    <property type="entry name" value="PHOSPHOGLYCOLATE PHOSPHATASE"/>
    <property type="match status" value="1"/>
</dbReference>
<dbReference type="FunFam" id="3.40.50.1000:FF:000022">
    <property type="entry name" value="Phosphoglycolate phosphatase"/>
    <property type="match status" value="1"/>
</dbReference>
<proteinExistence type="predicted"/>
<dbReference type="PANTHER" id="PTHR43434:SF26">
    <property type="entry name" value="PYROPHOSPHATASE PPAX"/>
    <property type="match status" value="1"/>
</dbReference>
<gene>
    <name evidence="1" type="primary">ppaX</name>
    <name evidence="1" type="ORF">EHS13_01795</name>
</gene>
<dbReference type="EC" id="3.6.1.1" evidence="1"/>
<accession>A0A6B8RCH9</accession>
<dbReference type="KEGG" id="ppsc:EHS13_01795"/>
<dbReference type="GO" id="GO:0008967">
    <property type="term" value="F:phosphoglycolate phosphatase activity"/>
    <property type="evidence" value="ECO:0007669"/>
    <property type="project" value="TreeGrafter"/>
</dbReference>
<reference evidence="2" key="1">
    <citation type="submission" date="2018-11" db="EMBL/GenBank/DDBJ databases">
        <title>Complete genome sequence of Paenibacillus sp. ML311-T8.</title>
        <authorList>
            <person name="Nam Y.-D."/>
            <person name="Kang J."/>
            <person name="Chung W.-H."/>
            <person name="Park Y.S."/>
        </authorList>
    </citation>
    <scope>NUCLEOTIDE SEQUENCE [LARGE SCALE GENOMIC DNA]</scope>
    <source>
        <strain evidence="2">ML311-T8</strain>
    </source>
</reference>
<dbReference type="InterPro" id="IPR036412">
    <property type="entry name" value="HAD-like_sf"/>
</dbReference>
<dbReference type="InterPro" id="IPR023214">
    <property type="entry name" value="HAD_sf"/>
</dbReference>
<dbReference type="AlphaFoldDB" id="A0A6B8RCH9"/>
<dbReference type="SUPFAM" id="SSF56784">
    <property type="entry name" value="HAD-like"/>
    <property type="match status" value="1"/>
</dbReference>
<dbReference type="InterPro" id="IPR050155">
    <property type="entry name" value="HAD-like_hydrolase_sf"/>
</dbReference>
<dbReference type="RefSeq" id="WP_155698723.1">
    <property type="nucleotide sequence ID" value="NZ_CP034235.1"/>
</dbReference>
<dbReference type="InterPro" id="IPR006439">
    <property type="entry name" value="HAD-SF_hydro_IA"/>
</dbReference>
<dbReference type="EMBL" id="CP034235">
    <property type="protein sequence ID" value="QGQ93727.1"/>
    <property type="molecule type" value="Genomic_DNA"/>
</dbReference>
<dbReference type="SFLD" id="SFLDG01135">
    <property type="entry name" value="C1.5.6:_HAD__Beta-PGM__Phospha"/>
    <property type="match status" value="1"/>
</dbReference>
<dbReference type="NCBIfam" id="TIGR01509">
    <property type="entry name" value="HAD-SF-IA-v3"/>
    <property type="match status" value="1"/>
</dbReference>
<dbReference type="SFLD" id="SFLDG01129">
    <property type="entry name" value="C1.5:_HAD__Beta-PGM__Phosphata"/>
    <property type="match status" value="1"/>
</dbReference>
<dbReference type="NCBIfam" id="TIGR01549">
    <property type="entry name" value="HAD-SF-IA-v1"/>
    <property type="match status" value="1"/>
</dbReference>
<dbReference type="Gene3D" id="3.40.50.1000">
    <property type="entry name" value="HAD superfamily/HAD-like"/>
    <property type="match status" value="1"/>
</dbReference>
<dbReference type="Pfam" id="PF13419">
    <property type="entry name" value="HAD_2"/>
    <property type="match status" value="1"/>
</dbReference>
<protein>
    <submittedName>
        <fullName evidence="1">Pyrophosphatase PpaX</fullName>
        <ecNumber evidence="1">3.6.1.1</ecNumber>
    </submittedName>
</protein>
<sequence>MIDTILFDLDGTLLDTNELIIQSFLHALQVHELAPVLREDIIGQMGKPLREQIALFSNRTGVTKVDELVGTYREFNLRLHDEMVLIFPHVKETLAALHAQGIKLGVVTSKIRLTVAKGLELFELMPYLSTIVTSDDVSQPKPHPESVLLALSRLNSKPENTIMVGDSQYDLLSAHGAGVRSAGVAWSLQGEAVLRQFNPAYILQEMSDLLAIVAADSGQATVDGSFRGTL</sequence>
<dbReference type="InterPro" id="IPR023198">
    <property type="entry name" value="PGP-like_dom2"/>
</dbReference>
<dbReference type="OrthoDB" id="9807630at2"/>
<dbReference type="PRINTS" id="PR00413">
    <property type="entry name" value="HADHALOGNASE"/>
</dbReference>
<dbReference type="SFLD" id="SFLDS00003">
    <property type="entry name" value="Haloacid_Dehalogenase"/>
    <property type="match status" value="1"/>
</dbReference>
<dbReference type="InterPro" id="IPR041492">
    <property type="entry name" value="HAD_2"/>
</dbReference>
<name>A0A6B8RCH9_9BACL</name>
<dbReference type="Proteomes" id="UP000426246">
    <property type="component" value="Chromosome"/>
</dbReference>
<dbReference type="GO" id="GO:0005829">
    <property type="term" value="C:cytosol"/>
    <property type="evidence" value="ECO:0007669"/>
    <property type="project" value="TreeGrafter"/>
</dbReference>
<keyword evidence="2" id="KW-1185">Reference proteome</keyword>
<evidence type="ECO:0000313" key="2">
    <source>
        <dbReference type="Proteomes" id="UP000426246"/>
    </source>
</evidence>